<keyword evidence="2" id="KW-1185">Reference proteome</keyword>
<proteinExistence type="predicted"/>
<reference evidence="1" key="1">
    <citation type="submission" date="2021-01" db="UniProtKB">
        <authorList>
            <consortium name="EnsemblPlants"/>
        </authorList>
    </citation>
    <scope>IDENTIFICATION</scope>
</reference>
<dbReference type="EnsemblPlants" id="Kaladp0026s0004.1.v1.1">
    <property type="protein sequence ID" value="Kaladp0026s0004.1.v1.1"/>
    <property type="gene ID" value="Kaladp0026s0004.v1.1"/>
</dbReference>
<organism evidence="1 2">
    <name type="scientific">Kalanchoe fedtschenkoi</name>
    <name type="common">Lavender scallops</name>
    <name type="synonym">South American air plant</name>
    <dbReference type="NCBI Taxonomy" id="63787"/>
    <lineage>
        <taxon>Eukaryota</taxon>
        <taxon>Viridiplantae</taxon>
        <taxon>Streptophyta</taxon>
        <taxon>Embryophyta</taxon>
        <taxon>Tracheophyta</taxon>
        <taxon>Spermatophyta</taxon>
        <taxon>Magnoliopsida</taxon>
        <taxon>eudicotyledons</taxon>
        <taxon>Gunneridae</taxon>
        <taxon>Pentapetalae</taxon>
        <taxon>Saxifragales</taxon>
        <taxon>Crassulaceae</taxon>
        <taxon>Kalanchoe</taxon>
    </lineage>
</organism>
<protein>
    <submittedName>
        <fullName evidence="1">Uncharacterized protein</fullName>
    </submittedName>
</protein>
<dbReference type="AlphaFoldDB" id="A0A7N0T9F1"/>
<evidence type="ECO:0000313" key="2">
    <source>
        <dbReference type="Proteomes" id="UP000594263"/>
    </source>
</evidence>
<dbReference type="Gramene" id="Kaladp0026s0004.1.v1.1">
    <property type="protein sequence ID" value="Kaladp0026s0004.1.v1.1"/>
    <property type="gene ID" value="Kaladp0026s0004.v1.1"/>
</dbReference>
<name>A0A7N0T9F1_KALFE</name>
<evidence type="ECO:0000313" key="1">
    <source>
        <dbReference type="EnsemblPlants" id="Kaladp0026s0004.1.v1.1"/>
    </source>
</evidence>
<dbReference type="Proteomes" id="UP000594263">
    <property type="component" value="Unplaced"/>
</dbReference>
<accession>A0A7N0T9F1</accession>
<sequence length="311" mass="35445">MDKTTTCCEIKQSKHSSSSINCLYMSDAALSHDERYLVEELDWIPPSSDHHYYWSSDPLLVGPLYQLTLFILENVTAHRLDAFESTTVFPNVSEERVADSTERRLPDIEAKYAFDLIDTILKEIERTRSAGMDEHTFGLSLPAILETGGHGMRLTLFAPLAAFAVTHGVWLLALKFICAETGKEDLMILLKRLSEGIFNTLGAQNLGDQETNHDLYLYVSLLSSSIVIKPEDNWKSLSSLYNLILVMLKVVPMTFFSLKNTYNFISSSLRREFRNLYILSLYWIARGVFASSHLCNTLPKNRYLFLSFKND</sequence>